<dbReference type="RefSeq" id="WP_091079579.1">
    <property type="nucleotide sequence ID" value="NZ_FOHX01000003.1"/>
</dbReference>
<name>A0A1I0F4P8_9ACTN</name>
<keyword evidence="2" id="KW-0436">Ligase</keyword>
<proteinExistence type="predicted"/>
<dbReference type="Pfam" id="PF09511">
    <property type="entry name" value="RNA_lig_T4_1"/>
    <property type="match status" value="1"/>
</dbReference>
<dbReference type="GO" id="GO:0016874">
    <property type="term" value="F:ligase activity"/>
    <property type="evidence" value="ECO:0007669"/>
    <property type="project" value="UniProtKB-KW"/>
</dbReference>
<dbReference type="EMBL" id="FOHX01000003">
    <property type="protein sequence ID" value="SET52023.1"/>
    <property type="molecule type" value="Genomic_DNA"/>
</dbReference>
<gene>
    <name evidence="2" type="ORF">SAMN05421811_103294</name>
</gene>
<dbReference type="OrthoDB" id="1310645at2"/>
<dbReference type="STRING" id="568860.SAMN05421811_103294"/>
<dbReference type="AlphaFoldDB" id="A0A1I0F4P8"/>
<evidence type="ECO:0000259" key="1">
    <source>
        <dbReference type="Pfam" id="PF09511"/>
    </source>
</evidence>
<accession>A0A1I0F4P8</accession>
<dbReference type="InterPro" id="IPR019039">
    <property type="entry name" value="T4-Rnl1-like_N"/>
</dbReference>
<feature type="domain" description="T4 RNA ligase 1-like N-terminal" evidence="1">
    <location>
        <begin position="54"/>
        <end position="174"/>
    </location>
</feature>
<protein>
    <submittedName>
        <fullName evidence="2">RNA ligase</fullName>
    </submittedName>
</protein>
<dbReference type="Proteomes" id="UP000199361">
    <property type="component" value="Unassembled WGS sequence"/>
</dbReference>
<keyword evidence="3" id="KW-1185">Reference proteome</keyword>
<sequence length="358" mass="39577">MTHIWDLFDLEYLEKCIEAGYVRVQEHPTEPLEIYNYTEKTQYEGVWDVVTRTCRGLIVDEQGAIVARPFAKFFNYGDPLAGDLDLSAPAEVIDKMDGSLGILHPTSAGYAVATRGSFTSMQAAHATAVFRARYGDFEPPPGMTVLFEVVYPENRIVCDYGGADDLFLLGAVDIATGAVVGPDWVSGWDGPQATVFSVRTLGEALAMPPRPGAEGLVVRMLDSGHMVKLKQADYVALHKVITGLNARGVWELLGAGKSVADICEPLPDEFHQWVKDLAGRLTQEADDLLYDTEQFHDKILGRLPEGWTRKDYALEAAKSTLRPWLFNLLDGKDPRPAIWRTLRPSGDMRPVTFSEDAA</sequence>
<evidence type="ECO:0000313" key="2">
    <source>
        <dbReference type="EMBL" id="SET52023.1"/>
    </source>
</evidence>
<organism evidence="2 3">
    <name type="scientific">Nonomuraea wenchangensis</name>
    <dbReference type="NCBI Taxonomy" id="568860"/>
    <lineage>
        <taxon>Bacteria</taxon>
        <taxon>Bacillati</taxon>
        <taxon>Actinomycetota</taxon>
        <taxon>Actinomycetes</taxon>
        <taxon>Streptosporangiales</taxon>
        <taxon>Streptosporangiaceae</taxon>
        <taxon>Nonomuraea</taxon>
    </lineage>
</organism>
<evidence type="ECO:0000313" key="3">
    <source>
        <dbReference type="Proteomes" id="UP000199361"/>
    </source>
</evidence>
<reference evidence="2 3" key="1">
    <citation type="submission" date="2016-10" db="EMBL/GenBank/DDBJ databases">
        <authorList>
            <person name="de Groot N.N."/>
        </authorList>
    </citation>
    <scope>NUCLEOTIDE SEQUENCE [LARGE SCALE GENOMIC DNA]</scope>
    <source>
        <strain evidence="2 3">CGMCC 4.5598</strain>
    </source>
</reference>